<keyword evidence="1" id="KW-1133">Transmembrane helix</keyword>
<dbReference type="EMBL" id="DVMU01000151">
    <property type="protein sequence ID" value="HIU34245.1"/>
    <property type="molecule type" value="Genomic_DNA"/>
</dbReference>
<comment type="caution">
    <text evidence="2">The sequence shown here is derived from an EMBL/GenBank/DDBJ whole genome shotgun (WGS) entry which is preliminary data.</text>
</comment>
<keyword evidence="1" id="KW-0812">Transmembrane</keyword>
<sequence>MNTDKIFAESIAKEYAPKKASKVVALKKLDRKAKSGANIFAYTLGIIMTLVLGVGMCFSMGTLGDGNTGAFAAGVILGVLGLVGVGVNYPIYRKLLEKGKRKYAFEIVQMAKEISEEAE</sequence>
<dbReference type="Proteomes" id="UP000824072">
    <property type="component" value="Unassembled WGS sequence"/>
</dbReference>
<proteinExistence type="predicted"/>
<name>A0A9D1IC69_9FIRM</name>
<evidence type="ECO:0000313" key="2">
    <source>
        <dbReference type="EMBL" id="HIU34245.1"/>
    </source>
</evidence>
<protein>
    <submittedName>
        <fullName evidence="2">Dihydropteridine reductase</fullName>
    </submittedName>
</protein>
<gene>
    <name evidence="2" type="ORF">IAB02_06755</name>
</gene>
<feature type="transmembrane region" description="Helical" evidence="1">
    <location>
        <begin position="69"/>
        <end position="92"/>
    </location>
</feature>
<accession>A0A9D1IC69</accession>
<reference evidence="2" key="2">
    <citation type="journal article" date="2021" name="PeerJ">
        <title>Extensive microbial diversity within the chicken gut microbiome revealed by metagenomics and culture.</title>
        <authorList>
            <person name="Gilroy R."/>
            <person name="Ravi A."/>
            <person name="Getino M."/>
            <person name="Pursley I."/>
            <person name="Horton D.L."/>
            <person name="Alikhan N.F."/>
            <person name="Baker D."/>
            <person name="Gharbi K."/>
            <person name="Hall N."/>
            <person name="Watson M."/>
            <person name="Adriaenssens E.M."/>
            <person name="Foster-Nyarko E."/>
            <person name="Jarju S."/>
            <person name="Secka A."/>
            <person name="Antonio M."/>
            <person name="Oren A."/>
            <person name="Chaudhuri R.R."/>
            <person name="La Ragione R."/>
            <person name="Hildebrand F."/>
            <person name="Pallen M.J."/>
        </authorList>
    </citation>
    <scope>NUCLEOTIDE SEQUENCE</scope>
    <source>
        <strain evidence="2">ChiHcec3-11533</strain>
    </source>
</reference>
<dbReference type="AlphaFoldDB" id="A0A9D1IC69"/>
<evidence type="ECO:0000313" key="3">
    <source>
        <dbReference type="Proteomes" id="UP000824072"/>
    </source>
</evidence>
<organism evidence="2 3">
    <name type="scientific">Candidatus Pullichristensenella excrementigallinarum</name>
    <dbReference type="NCBI Taxonomy" id="2840907"/>
    <lineage>
        <taxon>Bacteria</taxon>
        <taxon>Bacillati</taxon>
        <taxon>Bacillota</taxon>
        <taxon>Clostridia</taxon>
        <taxon>Candidatus Pullichristensenella</taxon>
    </lineage>
</organism>
<evidence type="ECO:0000256" key="1">
    <source>
        <dbReference type="SAM" id="Phobius"/>
    </source>
</evidence>
<keyword evidence="1" id="KW-0472">Membrane</keyword>
<reference evidence="2" key="1">
    <citation type="submission" date="2020-10" db="EMBL/GenBank/DDBJ databases">
        <authorList>
            <person name="Gilroy R."/>
        </authorList>
    </citation>
    <scope>NUCLEOTIDE SEQUENCE</scope>
    <source>
        <strain evidence="2">ChiHcec3-11533</strain>
    </source>
</reference>
<feature type="transmembrane region" description="Helical" evidence="1">
    <location>
        <begin position="39"/>
        <end position="63"/>
    </location>
</feature>